<gene>
    <name evidence="1" type="ordered locus">HF1_03180</name>
</gene>
<keyword evidence="2" id="KW-1185">Reference proteome</keyword>
<reference evidence="1 2" key="1">
    <citation type="journal article" date="2011" name="J. Bacteriol.">
        <title>Complete genome sequence of Mycoplasma haemofelis, a hemotropic mycoplasma.</title>
        <authorList>
            <person name="Barker E.N."/>
            <person name="Helps C.R."/>
            <person name="Peters I.R."/>
            <person name="Darby A.C."/>
            <person name="Radford A.D."/>
            <person name="Tasker S."/>
        </authorList>
    </citation>
    <scope>NUCLEOTIDE SEQUENCE [LARGE SCALE GENOMIC DNA]</scope>
    <source>
        <strain evidence="1 2">Langford 1</strain>
    </source>
</reference>
<dbReference type="KEGG" id="mha:HF1_03180"/>
<dbReference type="EMBL" id="FR773153">
    <property type="protein sequence ID" value="CBY92326.1"/>
    <property type="molecule type" value="Genomic_DNA"/>
</dbReference>
<sequence length="174" mass="20137">MKFKFLKNHYKLIASSLVTVSISSLGLLNHFLQEESNPLVEEMMKAFEEEERLDEIAFKRANYPSNISEEQRGYIEQVLKFERENGLCHLMFIHNEKDGSHYRVENGFWVGDGKFLGRNILKEFSGITSSQRIADECRAAGIDGKVFIKNGGNNVWNYFVEDQGKESFKKWTPT</sequence>
<accession>E8ZGQ5</accession>
<proteinExistence type="predicted"/>
<dbReference type="Proteomes" id="UP000008637">
    <property type="component" value="Chromosome"/>
</dbReference>
<organism evidence="1 2">
    <name type="scientific">Mycoplasma haemofelis (strain Langford 1)</name>
    <name type="common">Haemobartonella felis</name>
    <dbReference type="NCBI Taxonomy" id="941640"/>
    <lineage>
        <taxon>Bacteria</taxon>
        <taxon>Bacillati</taxon>
        <taxon>Mycoplasmatota</taxon>
        <taxon>Mollicutes</taxon>
        <taxon>Mycoplasmataceae</taxon>
        <taxon>Mycoplasma</taxon>
    </lineage>
</organism>
<dbReference type="HOGENOM" id="CLU_1530878_0_0_14"/>
<evidence type="ECO:0000313" key="1">
    <source>
        <dbReference type="EMBL" id="CBY92326.1"/>
    </source>
</evidence>
<dbReference type="OrthoDB" id="9826540at2"/>
<name>E8ZGQ5_MYCHL</name>
<dbReference type="AlphaFoldDB" id="E8ZGQ5"/>
<evidence type="ECO:0000313" key="2">
    <source>
        <dbReference type="Proteomes" id="UP000008637"/>
    </source>
</evidence>
<protein>
    <submittedName>
        <fullName evidence="1">Uncharacterized protein</fullName>
    </submittedName>
</protein>